<dbReference type="InterPro" id="IPR011604">
    <property type="entry name" value="PDDEXK-like_dom_sf"/>
</dbReference>
<keyword evidence="3" id="KW-1185">Reference proteome</keyword>
<feature type="domain" description="PD-(D/E)XK endonuclease-like" evidence="1">
    <location>
        <begin position="203"/>
        <end position="369"/>
    </location>
</feature>
<evidence type="ECO:0000259" key="1">
    <source>
        <dbReference type="Pfam" id="PF12705"/>
    </source>
</evidence>
<dbReference type="STRING" id="54.SAMN02745121_07965"/>
<organism evidence="2 3">
    <name type="scientific">Nannocystis exedens</name>
    <dbReference type="NCBI Taxonomy" id="54"/>
    <lineage>
        <taxon>Bacteria</taxon>
        <taxon>Pseudomonadati</taxon>
        <taxon>Myxococcota</taxon>
        <taxon>Polyangia</taxon>
        <taxon>Nannocystales</taxon>
        <taxon>Nannocystaceae</taxon>
        <taxon>Nannocystis</taxon>
    </lineage>
</organism>
<proteinExistence type="predicted"/>
<dbReference type="Pfam" id="PF12705">
    <property type="entry name" value="PDDEXK_1"/>
    <property type="match status" value="2"/>
</dbReference>
<protein>
    <submittedName>
        <fullName evidence="2">PD-(D/E)XK nuclease superfamily protein</fullName>
    </submittedName>
</protein>
<evidence type="ECO:0000313" key="3">
    <source>
        <dbReference type="Proteomes" id="UP000199400"/>
    </source>
</evidence>
<sequence>MLEVRRTAEVVPNYSLTGDLLSYMRCGLQYRYQNGSSLPPSRPVQMWFGEFIHGVMETAYRIWRADPPTFPWPCTVTEFAKDPPPGRAAHDIGTIGDLVEATLSATGKSARSFTLRQSAYRRAERAVNELGPALFPLIESAEEKVIGTRDIKMPPGIAARGSMYELHGVMDVLSSMSMKQAQDSFLRDAVLRHVGDFDGLADVIVDYKGSRRPPTDHEYWKHGDWQLQMYAWLRSKQPGARPVVAGVLLYINELDPGSGDVQALQIDVKKSRTDVVPDSGSSDGYQLRAWRPNSEIPDFSREFRLARMMRVVKITPESMQEALHAFDGVVMDIETSVSKEASSGRIPGNWKPCGDESTCAACDFRHFCPAPAEYRDRDGNYEPGTPAAP</sequence>
<dbReference type="Gene3D" id="3.90.320.10">
    <property type="match status" value="1"/>
</dbReference>
<dbReference type="AlphaFoldDB" id="A0A1I2HHJ1"/>
<gene>
    <name evidence="2" type="ORF">SAMN02745121_07965</name>
</gene>
<feature type="domain" description="PD-(D/E)XK endonuclease-like" evidence="1">
    <location>
        <begin position="22"/>
        <end position="173"/>
    </location>
</feature>
<evidence type="ECO:0000313" key="2">
    <source>
        <dbReference type="EMBL" id="SFF28893.1"/>
    </source>
</evidence>
<dbReference type="RefSeq" id="WP_211302418.1">
    <property type="nucleotide sequence ID" value="NZ_FOMX01000042.1"/>
</dbReference>
<dbReference type="InterPro" id="IPR038726">
    <property type="entry name" value="PDDEXK_AddAB-type"/>
</dbReference>
<reference evidence="3" key="1">
    <citation type="submission" date="2016-10" db="EMBL/GenBank/DDBJ databases">
        <authorList>
            <person name="Varghese N."/>
            <person name="Submissions S."/>
        </authorList>
    </citation>
    <scope>NUCLEOTIDE SEQUENCE [LARGE SCALE GENOMIC DNA]</scope>
    <source>
        <strain evidence="3">ATCC 25963</strain>
    </source>
</reference>
<name>A0A1I2HHJ1_9BACT</name>
<dbReference type="EMBL" id="FOMX01000042">
    <property type="protein sequence ID" value="SFF28893.1"/>
    <property type="molecule type" value="Genomic_DNA"/>
</dbReference>
<accession>A0A1I2HHJ1</accession>
<dbReference type="Proteomes" id="UP000199400">
    <property type="component" value="Unassembled WGS sequence"/>
</dbReference>